<keyword evidence="5" id="KW-1185">Reference proteome</keyword>
<evidence type="ECO:0000256" key="1">
    <source>
        <dbReference type="ARBA" id="ARBA00022460"/>
    </source>
</evidence>
<reference evidence="4 5" key="1">
    <citation type="journal article" date="2011" name="Science">
        <title>The ecoresponsive genome of Daphnia pulex.</title>
        <authorList>
            <person name="Colbourne J.K."/>
            <person name="Pfrender M.E."/>
            <person name="Gilbert D."/>
            <person name="Thomas W.K."/>
            <person name="Tucker A."/>
            <person name="Oakley T.H."/>
            <person name="Tokishita S."/>
            <person name="Aerts A."/>
            <person name="Arnold G.J."/>
            <person name="Basu M.K."/>
            <person name="Bauer D.J."/>
            <person name="Caceres C.E."/>
            <person name="Carmel L."/>
            <person name="Casola C."/>
            <person name="Choi J.H."/>
            <person name="Detter J.C."/>
            <person name="Dong Q."/>
            <person name="Dusheyko S."/>
            <person name="Eads B.D."/>
            <person name="Frohlich T."/>
            <person name="Geiler-Samerotte K.A."/>
            <person name="Gerlach D."/>
            <person name="Hatcher P."/>
            <person name="Jogdeo S."/>
            <person name="Krijgsveld J."/>
            <person name="Kriventseva E.V."/>
            <person name="Kultz D."/>
            <person name="Laforsch C."/>
            <person name="Lindquist E."/>
            <person name="Lopez J."/>
            <person name="Manak J.R."/>
            <person name="Muller J."/>
            <person name="Pangilinan J."/>
            <person name="Patwardhan R.P."/>
            <person name="Pitluck S."/>
            <person name="Pritham E.J."/>
            <person name="Rechtsteiner A."/>
            <person name="Rho M."/>
            <person name="Rogozin I.B."/>
            <person name="Sakarya O."/>
            <person name="Salamov A."/>
            <person name="Schaack S."/>
            <person name="Shapiro H."/>
            <person name="Shiga Y."/>
            <person name="Skalitzky C."/>
            <person name="Smith Z."/>
            <person name="Souvorov A."/>
            <person name="Sung W."/>
            <person name="Tang Z."/>
            <person name="Tsuchiya D."/>
            <person name="Tu H."/>
            <person name="Vos H."/>
            <person name="Wang M."/>
            <person name="Wolf Y.I."/>
            <person name="Yamagata H."/>
            <person name="Yamada T."/>
            <person name="Ye Y."/>
            <person name="Shaw J.R."/>
            <person name="Andrews J."/>
            <person name="Crease T.J."/>
            <person name="Tang H."/>
            <person name="Lucas S.M."/>
            <person name="Robertson H.M."/>
            <person name="Bork P."/>
            <person name="Koonin E.V."/>
            <person name="Zdobnov E.M."/>
            <person name="Grigoriev I.V."/>
            <person name="Lynch M."/>
            <person name="Boore J.L."/>
        </authorList>
    </citation>
    <scope>NUCLEOTIDE SEQUENCE [LARGE SCALE GENOMIC DNA]</scope>
</reference>
<feature type="signal peptide" evidence="3">
    <location>
        <begin position="1"/>
        <end position="18"/>
    </location>
</feature>
<evidence type="ECO:0000313" key="4">
    <source>
        <dbReference type="EMBL" id="EFX88266.1"/>
    </source>
</evidence>
<keyword evidence="3" id="KW-0732">Signal</keyword>
<dbReference type="InParanoid" id="E9FXH8"/>
<dbReference type="InterPro" id="IPR050468">
    <property type="entry name" value="Cuticle_Struct_Prot"/>
</dbReference>
<dbReference type="InterPro" id="IPR000618">
    <property type="entry name" value="Insect_cuticle"/>
</dbReference>
<dbReference type="Pfam" id="PF00379">
    <property type="entry name" value="Chitin_bind_4"/>
    <property type="match status" value="2"/>
</dbReference>
<accession>E9FXH8</accession>
<dbReference type="PANTHER" id="PTHR10380:SF173">
    <property type="entry name" value="CUTICULAR PROTEIN 47EF, ISOFORM C-RELATED"/>
    <property type="match status" value="1"/>
</dbReference>
<protein>
    <recommendedName>
        <fullName evidence="6">Cuticular protein</fullName>
    </recommendedName>
</protein>
<evidence type="ECO:0000256" key="2">
    <source>
        <dbReference type="PROSITE-ProRule" id="PRU00497"/>
    </source>
</evidence>
<feature type="chain" id="PRO_5003236489" description="Cuticular protein" evidence="3">
    <location>
        <begin position="19"/>
        <end position="464"/>
    </location>
</feature>
<evidence type="ECO:0000313" key="5">
    <source>
        <dbReference type="Proteomes" id="UP000000305"/>
    </source>
</evidence>
<dbReference type="InterPro" id="IPR031311">
    <property type="entry name" value="CHIT_BIND_RR_consensus"/>
</dbReference>
<evidence type="ECO:0008006" key="6">
    <source>
        <dbReference type="Google" id="ProtNLM"/>
    </source>
</evidence>
<dbReference type="GO" id="GO:0062129">
    <property type="term" value="C:chitin-based extracellular matrix"/>
    <property type="evidence" value="ECO:0000318"/>
    <property type="project" value="GO_Central"/>
</dbReference>
<sequence>MKMIPAVILICIATTVTSAPTSQYTINVDGPEGRHVQMGEPGKAVSGYYTSRSLDGLMEYKTNYEADDKGYRATGDHLPVAAVLPAVRSLDSAPEGYVFKYEAPGGHSHYMMGQPGKSVQGSFTYVDAEGRSRRVDYEADEKGYRVLPIKEEETPIAIASVSADAEVVKAAEPAIPVAAEPIPETVVAPITQVVAEPVVAAPVPEAVAEPVVVAAAADPAPKPVVVADPSSRTILATEEKPVEMMYYQKDTGAAEAATRTISEEVKPAVMMYYPKDTEVAKEAEPATRTIPEEEKPAYMMYYIKDAGVAEPASRTIPEEQPVAMMYYPKEAEVAKEAQPASRTIPEEQPAAMMYYPKEAEVAEPSSRTIQGASEAVAEPAQTAVETVASDPAPAQPVAESTQSNTHGKAVYALPIALPGATYYGLPTRFVQPALPAFHYAAPYAYAYGYNVGYPLTGGSYVYTH</sequence>
<dbReference type="AlphaFoldDB" id="E9FXH8"/>
<dbReference type="OrthoDB" id="6351609at2759"/>
<gene>
    <name evidence="4" type="ORF">DAPPUDRAFT_221306</name>
</gene>
<dbReference type="PROSITE" id="PS51155">
    <property type="entry name" value="CHIT_BIND_RR_2"/>
    <property type="match status" value="2"/>
</dbReference>
<organism evidence="4 5">
    <name type="scientific">Daphnia pulex</name>
    <name type="common">Water flea</name>
    <dbReference type="NCBI Taxonomy" id="6669"/>
    <lineage>
        <taxon>Eukaryota</taxon>
        <taxon>Metazoa</taxon>
        <taxon>Ecdysozoa</taxon>
        <taxon>Arthropoda</taxon>
        <taxon>Crustacea</taxon>
        <taxon>Branchiopoda</taxon>
        <taxon>Diplostraca</taxon>
        <taxon>Cladocera</taxon>
        <taxon>Anomopoda</taxon>
        <taxon>Daphniidae</taxon>
        <taxon>Daphnia</taxon>
    </lineage>
</organism>
<keyword evidence="1 2" id="KW-0193">Cuticle</keyword>
<dbReference type="PRINTS" id="PR00947">
    <property type="entry name" value="CUTICLE"/>
</dbReference>
<proteinExistence type="predicted"/>
<dbReference type="HOGENOM" id="CLU_589590_0_0_1"/>
<dbReference type="EMBL" id="GL732526">
    <property type="protein sequence ID" value="EFX88266.1"/>
    <property type="molecule type" value="Genomic_DNA"/>
</dbReference>
<dbReference type="PANTHER" id="PTHR10380">
    <property type="entry name" value="CUTICLE PROTEIN"/>
    <property type="match status" value="1"/>
</dbReference>
<dbReference type="GO" id="GO:0008010">
    <property type="term" value="F:structural constituent of chitin-based larval cuticle"/>
    <property type="evidence" value="ECO:0000318"/>
    <property type="project" value="GO_Central"/>
</dbReference>
<dbReference type="STRING" id="6669.E9FXH8"/>
<dbReference type="PROSITE" id="PS00233">
    <property type="entry name" value="CHIT_BIND_RR_1"/>
    <property type="match status" value="1"/>
</dbReference>
<dbReference type="Proteomes" id="UP000000305">
    <property type="component" value="Unassembled WGS sequence"/>
</dbReference>
<evidence type="ECO:0000256" key="3">
    <source>
        <dbReference type="SAM" id="SignalP"/>
    </source>
</evidence>
<dbReference type="KEGG" id="dpx:DAPPUDRAFT_221306"/>
<name>E9FXH8_DAPPU</name>